<dbReference type="RefSeq" id="WP_324179501.1">
    <property type="nucleotide sequence ID" value="NZ_BAABAW010000007.1"/>
</dbReference>
<keyword evidence="4" id="KW-1185">Reference proteome</keyword>
<name>A0ABU5ZTS6_9FLAO</name>
<feature type="domain" description="Outer membrane protein beta-barrel" evidence="2">
    <location>
        <begin position="26"/>
        <end position="143"/>
    </location>
</feature>
<keyword evidence="1" id="KW-0732">Signal</keyword>
<accession>A0ABU5ZTS6</accession>
<gene>
    <name evidence="3" type="ORF">U6A24_08405</name>
</gene>
<dbReference type="Gene3D" id="2.40.160.20">
    <property type="match status" value="1"/>
</dbReference>
<evidence type="ECO:0000259" key="2">
    <source>
        <dbReference type="Pfam" id="PF13505"/>
    </source>
</evidence>
<dbReference type="Proteomes" id="UP001327027">
    <property type="component" value="Unassembled WGS sequence"/>
</dbReference>
<evidence type="ECO:0000313" key="4">
    <source>
        <dbReference type="Proteomes" id="UP001327027"/>
    </source>
</evidence>
<protein>
    <submittedName>
        <fullName evidence="3">Outer membrane beta-barrel protein</fullName>
    </submittedName>
</protein>
<dbReference type="InterPro" id="IPR011250">
    <property type="entry name" value="OMP/PagP_B-barrel"/>
</dbReference>
<dbReference type="InterPro" id="IPR027385">
    <property type="entry name" value="Beta-barrel_OMP"/>
</dbReference>
<dbReference type="EMBL" id="JAYKLX010000003">
    <property type="protein sequence ID" value="MEB3345476.1"/>
    <property type="molecule type" value="Genomic_DNA"/>
</dbReference>
<sequence length="176" mass="20409">MKTYFAIAKLWLVLLLFSEVNVYAQQGWMLGIAPSLEMNEQLLGINGRIYYGPNDHFCFGPEVTFFPYQEINEEYELSLTELNLNTHYIFELTHKLGIYPLAGLNYSIEKERLINQNTQTKEENEFGLNYGFGAHYNLKKLFAFIEFKGVAGKLNDEFISAGVIFSIFRKTQKQPH</sequence>
<proteinExistence type="predicted"/>
<organism evidence="3 4">
    <name type="scientific">Aquimarina gracilis</name>
    <dbReference type="NCBI Taxonomy" id="874422"/>
    <lineage>
        <taxon>Bacteria</taxon>
        <taxon>Pseudomonadati</taxon>
        <taxon>Bacteroidota</taxon>
        <taxon>Flavobacteriia</taxon>
        <taxon>Flavobacteriales</taxon>
        <taxon>Flavobacteriaceae</taxon>
        <taxon>Aquimarina</taxon>
    </lineage>
</organism>
<reference evidence="3 4" key="1">
    <citation type="journal article" date="2013" name="Int. J. Syst. Evol. Microbiol.">
        <title>Aquimarina gracilis sp. nov., isolated from the gut microflora of a mussel, Mytilus coruscus, and emended description of Aquimarina spongiae.</title>
        <authorList>
            <person name="Park S.C."/>
            <person name="Choe H.N."/>
            <person name="Baik K.S."/>
            <person name="Seong C.N."/>
        </authorList>
    </citation>
    <scope>NUCLEOTIDE SEQUENCE [LARGE SCALE GENOMIC DNA]</scope>
    <source>
        <strain evidence="3 4">PSC32</strain>
    </source>
</reference>
<evidence type="ECO:0000256" key="1">
    <source>
        <dbReference type="ARBA" id="ARBA00022729"/>
    </source>
</evidence>
<comment type="caution">
    <text evidence="3">The sequence shown here is derived from an EMBL/GenBank/DDBJ whole genome shotgun (WGS) entry which is preliminary data.</text>
</comment>
<dbReference type="Pfam" id="PF13505">
    <property type="entry name" value="OMP_b-brl"/>
    <property type="match status" value="1"/>
</dbReference>
<evidence type="ECO:0000313" key="3">
    <source>
        <dbReference type="EMBL" id="MEB3345476.1"/>
    </source>
</evidence>
<dbReference type="SUPFAM" id="SSF56925">
    <property type="entry name" value="OMPA-like"/>
    <property type="match status" value="1"/>
</dbReference>